<keyword evidence="6" id="KW-0812">Transmembrane</keyword>
<keyword evidence="4" id="KW-0808">Transferase</keyword>
<evidence type="ECO:0000259" key="7">
    <source>
        <dbReference type="SMART" id="SM00387"/>
    </source>
</evidence>
<accession>A0ABW6R481</accession>
<dbReference type="PANTHER" id="PTHR45436">
    <property type="entry name" value="SENSOR HISTIDINE KINASE YKOH"/>
    <property type="match status" value="1"/>
</dbReference>
<sequence length="641" mass="68827">MGRILIVSLVLVSVSLGVIVVREVGSYRQSGASVTAVSHALAVQDLVQEIQRERGLSNGLLGGDIGLERALADQRVSTDRAIGTLDAGTAGGDQLRSALDRFATLATTRAQIDGHRVTRQAAFQFYTDGIAVLNRLTLGLDSARDEQIRHGLRALYAVGDVKEQTAKERGFLNGVFTANEFRPDEYGQFLEIRAAKSAGLTAFALYATDRQQRLLDAVLHGENATEAAKSEQIAVASYTGPLVRSVDPGNWWAQMTAVIDEQRSVQQVIGDDVRQRAAVLREHAALILGGVLLAALIAVIAEAALVFVSVRAIVRPLARLTADADDVADRRLPRIIAAWQAADRSQPLPPEPVRAAPGASTEITALTAALDGVQSTAFALASEQALVRRNTEESLANLARRNQNLVRRQLGLISEFERTELDPKGLSNLFELDHLATRMRRNAENLLVLVGEASPRRWAEPIALSDVIRAGLSEVADYHPVVMHRLDEVAIVGGVVTGLAHMLAELIENGLAFSPPDVEVEIYGRLVASGYLLAVVDHGIGMPSDKLAQANARLRGEQDFVVAPTRYVGLYVVGRLARRLGIEVELTASPISGIVARLHLPAEIIATDRGEQIVAAAPPNSAVAARRAGEARMPDGLILRG</sequence>
<name>A0ABW6R481_9NOCA</name>
<dbReference type="EMBL" id="JBIAPI010000012">
    <property type="protein sequence ID" value="MFF3228073.1"/>
    <property type="molecule type" value="Genomic_DNA"/>
</dbReference>
<comment type="caution">
    <text evidence="8">The sequence shown here is derived from an EMBL/GenBank/DDBJ whole genome shotgun (WGS) entry which is preliminary data.</text>
</comment>
<feature type="domain" description="Histidine kinase/HSP90-like ATPase" evidence="7">
    <location>
        <begin position="494"/>
        <end position="604"/>
    </location>
</feature>
<evidence type="ECO:0000256" key="1">
    <source>
        <dbReference type="ARBA" id="ARBA00000085"/>
    </source>
</evidence>
<dbReference type="InterPro" id="IPR003594">
    <property type="entry name" value="HATPase_dom"/>
</dbReference>
<keyword evidence="6" id="KW-1133">Transmembrane helix</keyword>
<dbReference type="InterPro" id="IPR036890">
    <property type="entry name" value="HATPase_C_sf"/>
</dbReference>
<evidence type="ECO:0000256" key="3">
    <source>
        <dbReference type="ARBA" id="ARBA00022553"/>
    </source>
</evidence>
<dbReference type="PANTHER" id="PTHR45436:SF5">
    <property type="entry name" value="SENSOR HISTIDINE KINASE TRCS"/>
    <property type="match status" value="1"/>
</dbReference>
<dbReference type="Pfam" id="PF02518">
    <property type="entry name" value="HATPase_c"/>
    <property type="match status" value="1"/>
</dbReference>
<gene>
    <name evidence="8" type="ORF">ACFYV7_35130</name>
</gene>
<protein>
    <recommendedName>
        <fullName evidence="2">histidine kinase</fullName>
        <ecNumber evidence="2">2.7.13.3</ecNumber>
    </recommendedName>
</protein>
<reference evidence="8 9" key="1">
    <citation type="submission" date="2024-10" db="EMBL/GenBank/DDBJ databases">
        <title>The Natural Products Discovery Center: Release of the First 8490 Sequenced Strains for Exploring Actinobacteria Biosynthetic Diversity.</title>
        <authorList>
            <person name="Kalkreuter E."/>
            <person name="Kautsar S.A."/>
            <person name="Yang D."/>
            <person name="Bader C.D."/>
            <person name="Teijaro C.N."/>
            <person name="Fluegel L."/>
            <person name="Davis C.M."/>
            <person name="Simpson J.R."/>
            <person name="Lauterbach L."/>
            <person name="Steele A.D."/>
            <person name="Gui C."/>
            <person name="Meng S."/>
            <person name="Li G."/>
            <person name="Viehrig K."/>
            <person name="Ye F."/>
            <person name="Su P."/>
            <person name="Kiefer A.F."/>
            <person name="Nichols A."/>
            <person name="Cepeda A.J."/>
            <person name="Yan W."/>
            <person name="Fan B."/>
            <person name="Jiang Y."/>
            <person name="Adhikari A."/>
            <person name="Zheng C.-J."/>
            <person name="Schuster L."/>
            <person name="Cowan T.M."/>
            <person name="Smanski M.J."/>
            <person name="Chevrette M.G."/>
            <person name="De Carvalho L.P.S."/>
            <person name="Shen B."/>
        </authorList>
    </citation>
    <scope>NUCLEOTIDE SEQUENCE [LARGE SCALE GENOMIC DNA]</scope>
    <source>
        <strain evidence="8 9">NPDC003040</strain>
    </source>
</reference>
<dbReference type="Proteomes" id="UP001601948">
    <property type="component" value="Unassembled WGS sequence"/>
</dbReference>
<evidence type="ECO:0000256" key="5">
    <source>
        <dbReference type="ARBA" id="ARBA00022777"/>
    </source>
</evidence>
<organism evidence="8 9">
    <name type="scientific">Nocardia suismassiliense</name>
    <dbReference type="NCBI Taxonomy" id="2077092"/>
    <lineage>
        <taxon>Bacteria</taxon>
        <taxon>Bacillati</taxon>
        <taxon>Actinomycetota</taxon>
        <taxon>Actinomycetes</taxon>
        <taxon>Mycobacteriales</taxon>
        <taxon>Nocardiaceae</taxon>
        <taxon>Nocardia</taxon>
    </lineage>
</organism>
<feature type="transmembrane region" description="Helical" evidence="6">
    <location>
        <begin position="284"/>
        <end position="310"/>
    </location>
</feature>
<evidence type="ECO:0000256" key="6">
    <source>
        <dbReference type="SAM" id="Phobius"/>
    </source>
</evidence>
<evidence type="ECO:0000313" key="9">
    <source>
        <dbReference type="Proteomes" id="UP001601948"/>
    </source>
</evidence>
<dbReference type="SMART" id="SM00387">
    <property type="entry name" value="HATPase_c"/>
    <property type="match status" value="1"/>
</dbReference>
<evidence type="ECO:0000256" key="4">
    <source>
        <dbReference type="ARBA" id="ARBA00022679"/>
    </source>
</evidence>
<dbReference type="InterPro" id="IPR013587">
    <property type="entry name" value="Nitrate/nitrite_sensing"/>
</dbReference>
<dbReference type="EC" id="2.7.13.3" evidence="2"/>
<evidence type="ECO:0000256" key="2">
    <source>
        <dbReference type="ARBA" id="ARBA00012438"/>
    </source>
</evidence>
<dbReference type="SUPFAM" id="SSF55874">
    <property type="entry name" value="ATPase domain of HSP90 chaperone/DNA topoisomerase II/histidine kinase"/>
    <property type="match status" value="1"/>
</dbReference>
<proteinExistence type="predicted"/>
<dbReference type="InterPro" id="IPR050428">
    <property type="entry name" value="TCS_sensor_his_kinase"/>
</dbReference>
<comment type="catalytic activity">
    <reaction evidence="1">
        <text>ATP + protein L-histidine = ADP + protein N-phospho-L-histidine.</text>
        <dbReference type="EC" id="2.7.13.3"/>
    </reaction>
</comment>
<dbReference type="RefSeq" id="WP_387724567.1">
    <property type="nucleotide sequence ID" value="NZ_JBIAPI010000012.1"/>
</dbReference>
<dbReference type="Pfam" id="PF08376">
    <property type="entry name" value="NIT"/>
    <property type="match status" value="1"/>
</dbReference>
<keyword evidence="6" id="KW-0472">Membrane</keyword>
<keyword evidence="9" id="KW-1185">Reference proteome</keyword>
<keyword evidence="3" id="KW-0597">Phosphoprotein</keyword>
<dbReference type="Gene3D" id="3.30.565.10">
    <property type="entry name" value="Histidine kinase-like ATPase, C-terminal domain"/>
    <property type="match status" value="1"/>
</dbReference>
<keyword evidence="5" id="KW-0418">Kinase</keyword>
<evidence type="ECO:0000313" key="8">
    <source>
        <dbReference type="EMBL" id="MFF3228073.1"/>
    </source>
</evidence>